<dbReference type="SUPFAM" id="SSF54826">
    <property type="entry name" value="Enolase N-terminal domain-like"/>
    <property type="match status" value="1"/>
</dbReference>
<dbReference type="InterPro" id="IPR029017">
    <property type="entry name" value="Enolase-like_N"/>
</dbReference>
<dbReference type="Proteomes" id="UP000247465">
    <property type="component" value="Chromosome"/>
</dbReference>
<protein>
    <submittedName>
        <fullName evidence="2">N-succinyl-L-Arg/Lys racemase</fullName>
        <ecNumber evidence="2">5.1.1.-</ecNumber>
    </submittedName>
</protein>
<dbReference type="Gene3D" id="3.30.390.10">
    <property type="entry name" value="Enolase-like, N-terminal domain"/>
    <property type="match status" value="1"/>
</dbReference>
<gene>
    <name evidence="2" type="ORF">DF168_00415</name>
</gene>
<accession>A0A2Z4AGI2</accession>
<dbReference type="InterPro" id="IPR034593">
    <property type="entry name" value="DgoD-like"/>
</dbReference>
<name>A0A2Z4AGI2_9BACT</name>
<evidence type="ECO:0000259" key="1">
    <source>
        <dbReference type="SMART" id="SM00922"/>
    </source>
</evidence>
<organism evidence="2 3">
    <name type="scientific">Candidatus Moanibacter tarae</name>
    <dbReference type="NCBI Taxonomy" id="2200854"/>
    <lineage>
        <taxon>Bacteria</taxon>
        <taxon>Pseudomonadati</taxon>
        <taxon>Verrucomicrobiota</taxon>
        <taxon>Opitutia</taxon>
        <taxon>Puniceicoccales</taxon>
        <taxon>Puniceicoccales incertae sedis</taxon>
        <taxon>Candidatus Moanibacter</taxon>
    </lineage>
</organism>
<reference evidence="2 3" key="1">
    <citation type="submission" date="2018-06" db="EMBL/GenBank/DDBJ databases">
        <title>Draft Genome Sequence of a Novel Marine Bacterium Related to the Verrucomicrobia.</title>
        <authorList>
            <person name="Vosseberg J."/>
            <person name="Martijn J."/>
            <person name="Ettema T.J.G."/>
        </authorList>
    </citation>
    <scope>NUCLEOTIDE SEQUENCE [LARGE SCALE GENOMIC DNA]</scope>
    <source>
        <strain evidence="2">TARA_B100001123</strain>
    </source>
</reference>
<dbReference type="EMBL" id="CP029803">
    <property type="protein sequence ID" value="AWT59234.1"/>
    <property type="molecule type" value="Genomic_DNA"/>
</dbReference>
<dbReference type="InterPro" id="IPR013342">
    <property type="entry name" value="Mandelate_racemase_C"/>
</dbReference>
<evidence type="ECO:0000313" key="2">
    <source>
        <dbReference type="EMBL" id="AWT59234.1"/>
    </source>
</evidence>
<keyword evidence="2" id="KW-0413">Isomerase</keyword>
<dbReference type="PANTHER" id="PTHR48080">
    <property type="entry name" value="D-GALACTONATE DEHYDRATASE-RELATED"/>
    <property type="match status" value="1"/>
</dbReference>
<dbReference type="KEGG" id="mtar:DF168_00415"/>
<dbReference type="Gene3D" id="3.20.20.120">
    <property type="entry name" value="Enolase-like C-terminal domain"/>
    <property type="match status" value="1"/>
</dbReference>
<dbReference type="GO" id="GO:0016853">
    <property type="term" value="F:isomerase activity"/>
    <property type="evidence" value="ECO:0007669"/>
    <property type="project" value="UniProtKB-KW"/>
</dbReference>
<dbReference type="InterPro" id="IPR036849">
    <property type="entry name" value="Enolase-like_C_sf"/>
</dbReference>
<dbReference type="InterPro" id="IPR029065">
    <property type="entry name" value="Enolase_C-like"/>
</dbReference>
<evidence type="ECO:0000313" key="3">
    <source>
        <dbReference type="Proteomes" id="UP000247465"/>
    </source>
</evidence>
<feature type="domain" description="Mandelate racemase/muconate lactonizing enzyme C-terminal" evidence="1">
    <location>
        <begin position="118"/>
        <end position="215"/>
    </location>
</feature>
<sequence length="425" mass="48145">MKITEIESIPLRIPYETRIRKQFHHFGMDERLTIYKFHTDTGLIGLGENVGPPFEQELIDSYIGTNPFDHVMNTGRFNLDMACYDLMGKHLALPTWKLLGQQRREWVSMGWWMPCMSPEESAAEVQIAADHGYRGLKCKARAFYDVVEQAEAMQEAAPPDFRVEFDFNGALINVEQGLSILQKLEKIPIVKGIEEPIFAHDVEGWKRLHQKIRIPFYLHGVGTVLDGPVRQPAGAWLGLRSGDFDGALCSHENIRNALAASWTFAAANTPILLQYVGTGITTAFVCQLGAVMHTATLPGVTASHSYEDDMIVTPHTIQRGFMKVPKGPGLGVELDEDAVERYRNAPEPEWPRHFSVITLPGAYQHLYRNLQQAENLMKLGIDDPFAPGIRLEEREDDGSQEFDSLWERLQETDWPLWESEIQNKS</sequence>
<dbReference type="AlphaFoldDB" id="A0A2Z4AGI2"/>
<dbReference type="Pfam" id="PF13378">
    <property type="entry name" value="MR_MLE_C"/>
    <property type="match status" value="1"/>
</dbReference>
<dbReference type="SMART" id="SM00922">
    <property type="entry name" value="MR_MLE"/>
    <property type="match status" value="1"/>
</dbReference>
<dbReference type="SUPFAM" id="SSF51604">
    <property type="entry name" value="Enolase C-terminal domain-like"/>
    <property type="match status" value="1"/>
</dbReference>
<dbReference type="EC" id="5.1.1.-" evidence="2"/>
<proteinExistence type="predicted"/>